<keyword evidence="5" id="KW-0378">Hydrolase</keyword>
<dbReference type="InterPro" id="IPR002464">
    <property type="entry name" value="DNA/RNA_helicase_DEAH_CS"/>
</dbReference>
<feature type="domain" description="Cytochrome b5 heme-binding" evidence="12">
    <location>
        <begin position="1150"/>
        <end position="1227"/>
    </location>
</feature>
<evidence type="ECO:0000256" key="11">
    <source>
        <dbReference type="SAM" id="MobiDB-lite"/>
    </source>
</evidence>
<feature type="region of interest" description="Disordered" evidence="11">
    <location>
        <begin position="97"/>
        <end position="292"/>
    </location>
</feature>
<evidence type="ECO:0000256" key="4">
    <source>
        <dbReference type="ARBA" id="ARBA00022741"/>
    </source>
</evidence>
<dbReference type="InterPro" id="IPR011709">
    <property type="entry name" value="DEAD-box_helicase_OB_fold"/>
</dbReference>
<keyword evidence="9" id="KW-0539">Nucleus</keyword>
<keyword evidence="6" id="KW-0347">Helicase</keyword>
<evidence type="ECO:0000256" key="2">
    <source>
        <dbReference type="ARBA" id="ARBA00012552"/>
    </source>
</evidence>
<feature type="compositionally biased region" description="Basic and acidic residues" evidence="11">
    <location>
        <begin position="223"/>
        <end position="279"/>
    </location>
</feature>
<keyword evidence="8" id="KW-0508">mRNA splicing</keyword>
<feature type="compositionally biased region" description="Acidic residues" evidence="11">
    <location>
        <begin position="180"/>
        <end position="197"/>
    </location>
</feature>
<dbReference type="PROSITE" id="PS50255">
    <property type="entry name" value="CYTOCHROME_B5_2"/>
    <property type="match status" value="1"/>
</dbReference>
<gene>
    <name evidence="15" type="ORF">PEGY_LOCUS1870</name>
</gene>
<dbReference type="InterPro" id="IPR014001">
    <property type="entry name" value="Helicase_ATP-bd"/>
</dbReference>
<dbReference type="Gene3D" id="1.20.120.1080">
    <property type="match status" value="1"/>
</dbReference>
<protein>
    <recommendedName>
        <fullName evidence="2">RNA helicase</fullName>
        <ecNumber evidence="2">3.6.4.13</ecNumber>
    </recommendedName>
</protein>
<proteinExistence type="predicted"/>
<dbReference type="Proteomes" id="UP001154252">
    <property type="component" value="Unassembled WGS sequence"/>
</dbReference>
<dbReference type="SMART" id="SM00490">
    <property type="entry name" value="HELICc"/>
    <property type="match status" value="1"/>
</dbReference>
<evidence type="ECO:0000256" key="9">
    <source>
        <dbReference type="ARBA" id="ARBA00023242"/>
    </source>
</evidence>
<dbReference type="InterPro" id="IPR036400">
    <property type="entry name" value="Cyt_B5-like_heme/steroid_sf"/>
</dbReference>
<evidence type="ECO:0000313" key="15">
    <source>
        <dbReference type="EMBL" id="CAG8889553.1"/>
    </source>
</evidence>
<comment type="subcellular location">
    <subcellularLocation>
        <location evidence="1">Nucleus</location>
    </subcellularLocation>
</comment>
<dbReference type="InterPro" id="IPR001650">
    <property type="entry name" value="Helicase_C-like"/>
</dbReference>
<dbReference type="Pfam" id="PF04408">
    <property type="entry name" value="WHD_HA2"/>
    <property type="match status" value="1"/>
</dbReference>
<dbReference type="SUPFAM" id="SSF55856">
    <property type="entry name" value="Cytochrome b5-like heme/steroid binding domain"/>
    <property type="match status" value="1"/>
</dbReference>
<dbReference type="PROSITE" id="PS51194">
    <property type="entry name" value="HELICASE_CTER"/>
    <property type="match status" value="1"/>
</dbReference>
<dbReference type="SUPFAM" id="SSF52540">
    <property type="entry name" value="P-loop containing nucleoside triphosphate hydrolases"/>
    <property type="match status" value="1"/>
</dbReference>
<dbReference type="PANTHER" id="PTHR18934">
    <property type="entry name" value="ATP-DEPENDENT RNA HELICASE"/>
    <property type="match status" value="1"/>
</dbReference>
<dbReference type="GO" id="GO:0016787">
    <property type="term" value="F:hydrolase activity"/>
    <property type="evidence" value="ECO:0007669"/>
    <property type="project" value="UniProtKB-KW"/>
</dbReference>
<dbReference type="GO" id="GO:0003724">
    <property type="term" value="F:RNA helicase activity"/>
    <property type="evidence" value="ECO:0007669"/>
    <property type="project" value="UniProtKB-EC"/>
</dbReference>
<dbReference type="PANTHER" id="PTHR18934:SF83">
    <property type="entry name" value="PRE-MRNA-SPLICING FACTOR ATP-DEPENDENT RNA HELICASE DHX16"/>
    <property type="match status" value="1"/>
</dbReference>
<sequence length="1232" mass="139719">MDNKDFVSDNLLRLTGASEPTVVDFVLATASSAKSTSSLHDTLVSFLDGIDASSAEIGAFARELHARMGKGAQLSASASKPATTKVTTKKYRLVDMGEDQPEPAPSLGPANVEVDRERRRRRDRDSDKDRSSSKRDSEPRSRGEKDDSRKRDRSRDAESRDRPRTRKLRKKGSQDFEDRWGDEEILEDEIYPEEFEESPSKRTRLDEGSASPNLASPADDIDIDPKTKQEIDRQRDLRERDEFAKRLANKESSKSKKIVEDRTRDGEAARRRALGDDASARASMMPDLRERSRQEYLKKREAERLALLRRQVVEEAAELRENPNLSRKEKEEFARNREVLRLAEERLRIDDHRDGYQMPSDYITEKGKIDRKKKEEALYKRYVERDELGQERFVTEHEEWELEQAAKAKAQIKKAEFVDEGDYEYVFDDSQQINFVMDAKLEGTQKPMTKEQLRFKEQVDAAEKKALSMEETRKSLPIYQFRDQIIQAVADHQVLIIVGETGSGKTTQIPQYLHEAGYTKDGLKIGCTQPRRVAAMSVAARVADEMGTKIGNEVGYAIRFEDNTTDKTILKYMTDGMLLRELLTEPDLSQYSALMIDEAHERTVPTDIACGLLKDIAKARPDLKLLISSATMDAQKFQKYFDDAPIFNIPGRRYPVDVHYTSQPEANYLAAAITTVFQIHVTQGPGDILVFLTGQEEIEAAEQSLQETARKLGSKIPEMIIAPIYANLPSELQTKIFEPTPPKARKVVLATNIAETSLTIDGIVYVIDPGFVKENVFNPRSGMESLVVTPCSRASANQRAGRAGRVGPGKCFRLYTKWAYYNELEENTTPEIQRTNLNGVILMLKSLGIDQLLDFDFMDPPPAETIIRALEQLYALGALNDRGELTKVGRQMAEFPTDPMLAKAILAADKYGCVEEVLSIVSMLGEGSALFFRPKDKKIHADSARNRFTIKDGGDHLTLLNVWNQWVDSDFSTIWAKENFLQQRSLTRARDVRDQLAKLCDRVEVAVSTCGSTNIQPIQKAITAGFFPNAARLQRGGDSYRTIKNGQSVYLHPSSTLMEVNPRWVIYFELVLTSKEYMRSNMPLQPEWLVEVAPHYYKKKDLESLGLDRKVTKGQGVAGEKSRERHVNFRLDFPFYLIHLRILNLLSKMSKTFTPAEVANHKTADQGLYIIIDNNVFDVTKFTDEHPGGAKILKRVAGKDASKQFWKYHNESVLKKYSPKLKIGEVKDAAKL</sequence>
<accession>A0A9W4KAW7</accession>
<dbReference type="SMART" id="SM01117">
    <property type="entry name" value="Cyt-b5"/>
    <property type="match status" value="1"/>
</dbReference>
<evidence type="ECO:0000256" key="8">
    <source>
        <dbReference type="ARBA" id="ARBA00023187"/>
    </source>
</evidence>
<comment type="catalytic activity">
    <reaction evidence="10">
        <text>ATP + H2O = ADP + phosphate + H(+)</text>
        <dbReference type="Rhea" id="RHEA:13065"/>
        <dbReference type="ChEBI" id="CHEBI:15377"/>
        <dbReference type="ChEBI" id="CHEBI:15378"/>
        <dbReference type="ChEBI" id="CHEBI:30616"/>
        <dbReference type="ChEBI" id="CHEBI:43474"/>
        <dbReference type="ChEBI" id="CHEBI:456216"/>
        <dbReference type="EC" id="3.6.4.13"/>
    </reaction>
</comment>
<feature type="domain" description="Helicase ATP-binding" evidence="13">
    <location>
        <begin position="486"/>
        <end position="650"/>
    </location>
</feature>
<dbReference type="InterPro" id="IPR001199">
    <property type="entry name" value="Cyt_B5-like_heme/steroid-bd"/>
</dbReference>
<feature type="domain" description="Helicase C-terminal" evidence="14">
    <location>
        <begin position="675"/>
        <end position="848"/>
    </location>
</feature>
<dbReference type="GO" id="GO:0071006">
    <property type="term" value="C:U2-type catalytic step 1 spliceosome"/>
    <property type="evidence" value="ECO:0007669"/>
    <property type="project" value="UniProtKB-ARBA"/>
</dbReference>
<dbReference type="EMBL" id="CAJVRC010000843">
    <property type="protein sequence ID" value="CAG8889553.1"/>
    <property type="molecule type" value="Genomic_DNA"/>
</dbReference>
<evidence type="ECO:0000256" key="1">
    <source>
        <dbReference type="ARBA" id="ARBA00004123"/>
    </source>
</evidence>
<dbReference type="SMART" id="SM00487">
    <property type="entry name" value="DEXDc"/>
    <property type="match status" value="1"/>
</dbReference>
<name>A0A9W4KAW7_9EURO</name>
<evidence type="ECO:0000256" key="10">
    <source>
        <dbReference type="ARBA" id="ARBA00047984"/>
    </source>
</evidence>
<dbReference type="InterPro" id="IPR027417">
    <property type="entry name" value="P-loop_NTPase"/>
</dbReference>
<dbReference type="Pfam" id="PF00270">
    <property type="entry name" value="DEAD"/>
    <property type="match status" value="1"/>
</dbReference>
<dbReference type="GO" id="GO:0005524">
    <property type="term" value="F:ATP binding"/>
    <property type="evidence" value="ECO:0007669"/>
    <property type="project" value="UniProtKB-KW"/>
</dbReference>
<keyword evidence="16" id="KW-1185">Reference proteome</keyword>
<reference evidence="15" key="1">
    <citation type="submission" date="2021-07" db="EMBL/GenBank/DDBJ databases">
        <authorList>
            <person name="Branca A.L. A."/>
        </authorList>
    </citation>
    <scope>NUCLEOTIDE SEQUENCE</scope>
</reference>
<evidence type="ECO:0000256" key="6">
    <source>
        <dbReference type="ARBA" id="ARBA00022806"/>
    </source>
</evidence>
<dbReference type="InterPro" id="IPR007502">
    <property type="entry name" value="Helicase-assoc_dom"/>
</dbReference>
<keyword evidence="4" id="KW-0547">Nucleotide-binding</keyword>
<dbReference type="Pfam" id="PF07717">
    <property type="entry name" value="OB_NTP_bind"/>
    <property type="match status" value="1"/>
</dbReference>
<dbReference type="GO" id="GO:0003723">
    <property type="term" value="F:RNA binding"/>
    <property type="evidence" value="ECO:0007669"/>
    <property type="project" value="TreeGrafter"/>
</dbReference>
<dbReference type="AlphaFoldDB" id="A0A9W4KAW7"/>
<dbReference type="Gene3D" id="3.40.50.300">
    <property type="entry name" value="P-loop containing nucleotide triphosphate hydrolases"/>
    <property type="match status" value="2"/>
</dbReference>
<dbReference type="GO" id="GO:0006397">
    <property type="term" value="P:mRNA processing"/>
    <property type="evidence" value="ECO:0007669"/>
    <property type="project" value="UniProtKB-KW"/>
</dbReference>
<feature type="compositionally biased region" description="Basic and acidic residues" evidence="11">
    <location>
        <begin position="198"/>
        <end position="207"/>
    </location>
</feature>
<evidence type="ECO:0000259" key="14">
    <source>
        <dbReference type="PROSITE" id="PS51194"/>
    </source>
</evidence>
<evidence type="ECO:0000313" key="16">
    <source>
        <dbReference type="Proteomes" id="UP001154252"/>
    </source>
</evidence>
<dbReference type="OrthoDB" id="10253254at2759"/>
<evidence type="ECO:0000259" key="13">
    <source>
        <dbReference type="PROSITE" id="PS51192"/>
    </source>
</evidence>
<dbReference type="FunFam" id="3.40.50.300:FF:000726">
    <property type="entry name" value="Pre-mRNA-splicing factor ATP-dependent RNA helicase"/>
    <property type="match status" value="1"/>
</dbReference>
<dbReference type="PROSITE" id="PS51192">
    <property type="entry name" value="HELICASE_ATP_BIND_1"/>
    <property type="match status" value="1"/>
</dbReference>
<dbReference type="InterPro" id="IPR011545">
    <property type="entry name" value="DEAD/DEAH_box_helicase_dom"/>
</dbReference>
<dbReference type="SMART" id="SM00847">
    <property type="entry name" value="HA2"/>
    <property type="match status" value="1"/>
</dbReference>
<dbReference type="InterPro" id="IPR048333">
    <property type="entry name" value="HA2_WH"/>
</dbReference>
<dbReference type="Pfam" id="PF00173">
    <property type="entry name" value="Cyt-b5"/>
    <property type="match status" value="1"/>
</dbReference>
<dbReference type="CDD" id="cd18791">
    <property type="entry name" value="SF2_C_RHA"/>
    <property type="match status" value="1"/>
</dbReference>
<dbReference type="GO" id="GO:0008380">
    <property type="term" value="P:RNA splicing"/>
    <property type="evidence" value="ECO:0007669"/>
    <property type="project" value="UniProtKB-KW"/>
</dbReference>
<comment type="caution">
    <text evidence="15">The sequence shown here is derived from an EMBL/GenBank/DDBJ whole genome shotgun (WGS) entry which is preliminary data.</text>
</comment>
<dbReference type="PROSITE" id="PS00690">
    <property type="entry name" value="DEAH_ATP_HELICASE"/>
    <property type="match status" value="1"/>
</dbReference>
<organism evidence="15 16">
    <name type="scientific">Penicillium egyptiacum</name>
    <dbReference type="NCBI Taxonomy" id="1303716"/>
    <lineage>
        <taxon>Eukaryota</taxon>
        <taxon>Fungi</taxon>
        <taxon>Dikarya</taxon>
        <taxon>Ascomycota</taxon>
        <taxon>Pezizomycotina</taxon>
        <taxon>Eurotiomycetes</taxon>
        <taxon>Eurotiomycetidae</taxon>
        <taxon>Eurotiales</taxon>
        <taxon>Aspergillaceae</taxon>
        <taxon>Penicillium</taxon>
    </lineage>
</organism>
<evidence type="ECO:0000256" key="5">
    <source>
        <dbReference type="ARBA" id="ARBA00022801"/>
    </source>
</evidence>
<evidence type="ECO:0000256" key="3">
    <source>
        <dbReference type="ARBA" id="ARBA00022664"/>
    </source>
</evidence>
<keyword evidence="3" id="KW-0507">mRNA processing</keyword>
<dbReference type="FunFam" id="1.20.120.1080:FF:000001">
    <property type="entry name" value="Pre-mRNA-splicing factor ATP-dependent RNA helicase"/>
    <property type="match status" value="1"/>
</dbReference>
<keyword evidence="7" id="KW-0067">ATP-binding</keyword>
<dbReference type="Pfam" id="PF21010">
    <property type="entry name" value="HA2_C"/>
    <property type="match status" value="1"/>
</dbReference>
<dbReference type="Gene3D" id="3.10.120.10">
    <property type="entry name" value="Cytochrome b5-like heme/steroid binding domain"/>
    <property type="match status" value="1"/>
</dbReference>
<dbReference type="Pfam" id="PF00271">
    <property type="entry name" value="Helicase_C"/>
    <property type="match status" value="1"/>
</dbReference>
<dbReference type="GO" id="GO:0071013">
    <property type="term" value="C:catalytic step 2 spliceosome"/>
    <property type="evidence" value="ECO:0007669"/>
    <property type="project" value="TreeGrafter"/>
</dbReference>
<feature type="compositionally biased region" description="Basic and acidic residues" evidence="11">
    <location>
        <begin position="113"/>
        <end position="162"/>
    </location>
</feature>
<evidence type="ECO:0000259" key="12">
    <source>
        <dbReference type="PROSITE" id="PS50255"/>
    </source>
</evidence>
<dbReference type="FunFam" id="3.40.50.300:FF:000007">
    <property type="entry name" value="Pre-mRNA-splicing factor ATP-dependent RNA helicase"/>
    <property type="match status" value="1"/>
</dbReference>
<evidence type="ECO:0000256" key="7">
    <source>
        <dbReference type="ARBA" id="ARBA00022840"/>
    </source>
</evidence>
<dbReference type="EC" id="3.6.4.13" evidence="2"/>